<keyword evidence="3" id="KW-1185">Reference proteome</keyword>
<evidence type="ECO:0000313" key="3">
    <source>
        <dbReference type="Proteomes" id="UP000322667"/>
    </source>
</evidence>
<evidence type="ECO:0000313" key="2">
    <source>
        <dbReference type="EMBL" id="TYH73971.1"/>
    </source>
</evidence>
<dbReference type="AlphaFoldDB" id="A0A5D2L3Z8"/>
<dbReference type="EMBL" id="CM017627">
    <property type="protein sequence ID" value="TYH73971.1"/>
    <property type="molecule type" value="Genomic_DNA"/>
</dbReference>
<feature type="chain" id="PRO_5022777285" description="Secreted protein" evidence="1">
    <location>
        <begin position="20"/>
        <end position="73"/>
    </location>
</feature>
<keyword evidence="1" id="KW-0732">Signal</keyword>
<accession>A0A5D2L3Z8</accession>
<evidence type="ECO:0008006" key="4">
    <source>
        <dbReference type="Google" id="ProtNLM"/>
    </source>
</evidence>
<reference evidence="2 3" key="1">
    <citation type="submission" date="2019-07" db="EMBL/GenBank/DDBJ databases">
        <title>WGS assembly of Gossypium tomentosum.</title>
        <authorList>
            <person name="Chen Z.J."/>
            <person name="Sreedasyam A."/>
            <person name="Ando A."/>
            <person name="Song Q."/>
            <person name="De L."/>
            <person name="Hulse-Kemp A."/>
            <person name="Ding M."/>
            <person name="Ye W."/>
            <person name="Kirkbride R."/>
            <person name="Jenkins J."/>
            <person name="Plott C."/>
            <person name="Lovell J."/>
            <person name="Lin Y.-M."/>
            <person name="Vaughn R."/>
            <person name="Liu B."/>
            <person name="Li W."/>
            <person name="Simpson S."/>
            <person name="Scheffler B."/>
            <person name="Saski C."/>
            <person name="Grover C."/>
            <person name="Hu G."/>
            <person name="Conover J."/>
            <person name="Carlson J."/>
            <person name="Shu S."/>
            <person name="Boston L."/>
            <person name="Williams M."/>
            <person name="Peterson D."/>
            <person name="Mcgee K."/>
            <person name="Jones D."/>
            <person name="Wendel J."/>
            <person name="Stelly D."/>
            <person name="Grimwood J."/>
            <person name="Schmutz J."/>
        </authorList>
    </citation>
    <scope>NUCLEOTIDE SEQUENCE [LARGE SCALE GENOMIC DNA]</scope>
    <source>
        <strain evidence="2">7179.01</strain>
    </source>
</reference>
<name>A0A5D2L3Z8_GOSTO</name>
<protein>
    <recommendedName>
        <fullName evidence="4">Secreted protein</fullName>
    </recommendedName>
</protein>
<dbReference type="Proteomes" id="UP000322667">
    <property type="component" value="Chromosome D05"/>
</dbReference>
<evidence type="ECO:0000256" key="1">
    <source>
        <dbReference type="SAM" id="SignalP"/>
    </source>
</evidence>
<sequence>MVMILTGILLKQLGNLVNACNAIGGRLSGSENNYFILFFSLTVRGGRNISLWGLENNFNWGECFHGKKKREGK</sequence>
<proteinExistence type="predicted"/>
<organism evidence="2 3">
    <name type="scientific">Gossypium tomentosum</name>
    <name type="common">Hawaiian cotton</name>
    <name type="synonym">Gossypium sandvicense</name>
    <dbReference type="NCBI Taxonomy" id="34277"/>
    <lineage>
        <taxon>Eukaryota</taxon>
        <taxon>Viridiplantae</taxon>
        <taxon>Streptophyta</taxon>
        <taxon>Embryophyta</taxon>
        <taxon>Tracheophyta</taxon>
        <taxon>Spermatophyta</taxon>
        <taxon>Magnoliopsida</taxon>
        <taxon>eudicotyledons</taxon>
        <taxon>Gunneridae</taxon>
        <taxon>Pentapetalae</taxon>
        <taxon>rosids</taxon>
        <taxon>malvids</taxon>
        <taxon>Malvales</taxon>
        <taxon>Malvaceae</taxon>
        <taxon>Malvoideae</taxon>
        <taxon>Gossypium</taxon>
    </lineage>
</organism>
<feature type="signal peptide" evidence="1">
    <location>
        <begin position="1"/>
        <end position="19"/>
    </location>
</feature>
<gene>
    <name evidence="2" type="ORF">ES332_D05G366000v1</name>
</gene>